<protein>
    <recommendedName>
        <fullName evidence="5">CobQ/CobB/MinD/ParA nucleotide binding domain-containing protein</fullName>
    </recommendedName>
</protein>
<dbReference type="Proteomes" id="UP001220962">
    <property type="component" value="Plasmid unnamed1"/>
</dbReference>
<dbReference type="Gene3D" id="3.40.50.300">
    <property type="entry name" value="P-loop containing nucleotide triphosphate hydrolases"/>
    <property type="match status" value="1"/>
</dbReference>
<gene>
    <name evidence="1" type="ORF">PUW23_25495</name>
    <name evidence="2" type="ORF">PUW25_26575</name>
</gene>
<name>A0AAX3N9K9_9BACL</name>
<dbReference type="CDD" id="cd01983">
    <property type="entry name" value="SIMIBI"/>
    <property type="match status" value="1"/>
</dbReference>
<dbReference type="SUPFAM" id="SSF52540">
    <property type="entry name" value="P-loop containing nucleoside triphosphate hydrolases"/>
    <property type="match status" value="1"/>
</dbReference>
<keyword evidence="1" id="KW-0614">Plasmid</keyword>
<evidence type="ECO:0008006" key="5">
    <source>
        <dbReference type="Google" id="ProtNLM"/>
    </source>
</evidence>
<dbReference type="RefSeq" id="WP_205054995.1">
    <property type="nucleotide sequence ID" value="NZ_CP118102.1"/>
</dbReference>
<dbReference type="EMBL" id="CP118110">
    <property type="protein sequence ID" value="WDI05360.1"/>
    <property type="molecule type" value="Genomic_DNA"/>
</dbReference>
<organism evidence="1 3">
    <name type="scientific">Paenibacillus urinalis</name>
    <dbReference type="NCBI Taxonomy" id="521520"/>
    <lineage>
        <taxon>Bacteria</taxon>
        <taxon>Bacillati</taxon>
        <taxon>Bacillota</taxon>
        <taxon>Bacilli</taxon>
        <taxon>Bacillales</taxon>
        <taxon>Paenibacillaceae</taxon>
        <taxon>Paenibacillus</taxon>
    </lineage>
</organism>
<proteinExistence type="predicted"/>
<reference evidence="1 4" key="1">
    <citation type="submission" date="2023-02" db="EMBL/GenBank/DDBJ databases">
        <title>Pathogen: clinical or host-associated sample.</title>
        <authorList>
            <person name="Hergert J."/>
            <person name="Casey R."/>
            <person name="Wagner J."/>
            <person name="Young E.L."/>
            <person name="Oakeson K.F."/>
        </authorList>
    </citation>
    <scope>NUCLEOTIDE SEQUENCE</scope>
    <source>
        <strain evidence="2 4">2022CK-00829</strain>
        <strain evidence="1">2022CK-00830</strain>
        <plasmid evidence="1">unnamed1</plasmid>
        <plasmid evidence="2 4">unnamed2</plasmid>
    </source>
</reference>
<dbReference type="InterPro" id="IPR027417">
    <property type="entry name" value="P-loop_NTPase"/>
</dbReference>
<accession>A0AAX3N9K9</accession>
<dbReference type="EMBL" id="CP118102">
    <property type="protein sequence ID" value="WDH85394.1"/>
    <property type="molecule type" value="Genomic_DNA"/>
</dbReference>
<dbReference type="AlphaFoldDB" id="A0AAX3N9K9"/>
<keyword evidence="4" id="KW-1185">Reference proteome</keyword>
<geneLocation type="plasmid" evidence="2 4">
    <name>unnamed2</name>
</geneLocation>
<evidence type="ECO:0000313" key="2">
    <source>
        <dbReference type="EMBL" id="WDI05360.1"/>
    </source>
</evidence>
<evidence type="ECO:0000313" key="4">
    <source>
        <dbReference type="Proteomes" id="UP001221519"/>
    </source>
</evidence>
<geneLocation type="plasmid" evidence="1 3">
    <name>unnamed1</name>
</geneLocation>
<evidence type="ECO:0000313" key="3">
    <source>
        <dbReference type="Proteomes" id="UP001220962"/>
    </source>
</evidence>
<evidence type="ECO:0000313" key="1">
    <source>
        <dbReference type="EMBL" id="WDH85394.1"/>
    </source>
</evidence>
<sequence length="461" mass="53031">MNRIFLATPDRDEAEWFADELSDIGRIVRTIDSLDFFVPQWESIESNIVVFMENVIRSDDAFKRLVAKIRIERPGSTIMLIYHREDDELISSLMDEGITCLNYMDLEPGIVEVRILEALGHSVRVPVLKNPQENCFGEKLDEGKEEYQEETFTTEVEIISDETTEKEDGSLENASLDNQPVSRFSESAKEFSRQISETSAKLFEKIDEKKKAIIEGKKQKNLDVIRTEELDFAPVLQKNVKRKKERFVGTAVIAVTGVKSGVGCTHTAIMLANYLASENYPVLLIEANDSNDFVEIEAAYEGIDNPTILKNPTFTIDGVRYAKSVKDLKLYHYHSGNYAFIIIDMGAYQESYCYEEFLRANISIVVGSGSEWKQKDIMNFFEEQIDLDQSRWKLCVPMASKQTVDDIRKKLPKRKIHSLPFQTDPYQKDKVVNSTLEEILKLHQHQRLSLLKKKMQTFFQD</sequence>
<dbReference type="Proteomes" id="UP001221519">
    <property type="component" value="Plasmid unnamed2"/>
</dbReference>